<organism evidence="5 6">
    <name type="scientific">Carboxydichorda subterranea</name>
    <dbReference type="NCBI Taxonomy" id="3109565"/>
    <lineage>
        <taxon>Bacteria</taxon>
        <taxon>Bacillati</taxon>
        <taxon>Bacillota</taxon>
        <taxon>Limnochordia</taxon>
        <taxon>Limnochordales</taxon>
        <taxon>Geochordaceae</taxon>
        <taxon>Carboxydichorda</taxon>
    </lineage>
</organism>
<comment type="similarity">
    <text evidence="1">Belongs to the Gfo/Idh/MocA family.</text>
</comment>
<dbReference type="Proteomes" id="UP001332192">
    <property type="component" value="Chromosome"/>
</dbReference>
<proteinExistence type="inferred from homology"/>
<dbReference type="InterPro" id="IPR051450">
    <property type="entry name" value="Gfo/Idh/MocA_Oxidoreductases"/>
</dbReference>
<dbReference type="InterPro" id="IPR000683">
    <property type="entry name" value="Gfo/Idh/MocA-like_OxRdtase_N"/>
</dbReference>
<dbReference type="PANTHER" id="PTHR43377:SF1">
    <property type="entry name" value="BILIVERDIN REDUCTASE A"/>
    <property type="match status" value="1"/>
</dbReference>
<dbReference type="SUPFAM" id="SSF51735">
    <property type="entry name" value="NAD(P)-binding Rossmann-fold domains"/>
    <property type="match status" value="1"/>
</dbReference>
<evidence type="ECO:0000313" key="5">
    <source>
        <dbReference type="EMBL" id="WRP16227.1"/>
    </source>
</evidence>
<dbReference type="Gene3D" id="3.40.50.720">
    <property type="entry name" value="NAD(P)-binding Rossmann-like Domain"/>
    <property type="match status" value="1"/>
</dbReference>
<name>A0ABZ1BTS8_9FIRM</name>
<dbReference type="EMBL" id="CP141615">
    <property type="protein sequence ID" value="WRP16227.1"/>
    <property type="molecule type" value="Genomic_DNA"/>
</dbReference>
<feature type="domain" description="Gfo/Idh/MocA-like oxidoreductase C-terminal" evidence="4">
    <location>
        <begin position="142"/>
        <end position="353"/>
    </location>
</feature>
<feature type="compositionally biased region" description="Low complexity" evidence="2">
    <location>
        <begin position="276"/>
        <end position="292"/>
    </location>
</feature>
<dbReference type="Pfam" id="PF02894">
    <property type="entry name" value="GFO_IDH_MocA_C"/>
    <property type="match status" value="1"/>
</dbReference>
<evidence type="ECO:0000259" key="3">
    <source>
        <dbReference type="Pfam" id="PF01408"/>
    </source>
</evidence>
<accession>A0ABZ1BTS8</accession>
<dbReference type="Pfam" id="PF01408">
    <property type="entry name" value="GFO_IDH_MocA"/>
    <property type="match status" value="1"/>
</dbReference>
<dbReference type="RefSeq" id="WP_324715499.1">
    <property type="nucleotide sequence ID" value="NZ_CP141615.1"/>
</dbReference>
<evidence type="ECO:0000256" key="2">
    <source>
        <dbReference type="SAM" id="MobiDB-lite"/>
    </source>
</evidence>
<dbReference type="Gene3D" id="3.30.360.10">
    <property type="entry name" value="Dihydrodipicolinate Reductase, domain 2"/>
    <property type="match status" value="1"/>
</dbReference>
<evidence type="ECO:0000256" key="1">
    <source>
        <dbReference type="ARBA" id="ARBA00010928"/>
    </source>
</evidence>
<gene>
    <name evidence="5" type="ORF">U7230_08935</name>
</gene>
<dbReference type="InterPro" id="IPR036291">
    <property type="entry name" value="NAD(P)-bd_dom_sf"/>
</dbReference>
<reference evidence="5 6" key="1">
    <citation type="journal article" date="2024" name="Front. Microbiol.">
        <title>Novel thermophilic genera Geochorda gen. nov. and Carboxydochorda gen. nov. from the deep terrestrial subsurface reveal the ecophysiological diversity in the class Limnochordia.</title>
        <authorList>
            <person name="Karnachuk O.V."/>
            <person name="Lukina A.P."/>
            <person name="Avakyan M.R."/>
            <person name="Kadnikov V.V."/>
            <person name="Begmatov S."/>
            <person name="Beletsky A.V."/>
            <person name="Vlasova K.G."/>
            <person name="Novikov A.A."/>
            <person name="Shcherbakova V.A."/>
            <person name="Mardanov A.V."/>
            <person name="Ravin N.V."/>
        </authorList>
    </citation>
    <scope>NUCLEOTIDE SEQUENCE [LARGE SCALE GENOMIC DNA]</scope>
    <source>
        <strain evidence="5 6">L945</strain>
    </source>
</reference>
<feature type="domain" description="Gfo/Idh/MocA-like oxidoreductase N-terminal" evidence="3">
    <location>
        <begin position="5"/>
        <end position="129"/>
    </location>
</feature>
<dbReference type="PANTHER" id="PTHR43377">
    <property type="entry name" value="BILIVERDIN REDUCTASE A"/>
    <property type="match status" value="1"/>
</dbReference>
<dbReference type="SUPFAM" id="SSF55347">
    <property type="entry name" value="Glyceraldehyde-3-phosphate dehydrogenase-like, C-terminal domain"/>
    <property type="match status" value="1"/>
</dbReference>
<feature type="region of interest" description="Disordered" evidence="2">
    <location>
        <begin position="261"/>
        <end position="307"/>
    </location>
</feature>
<evidence type="ECO:0000259" key="4">
    <source>
        <dbReference type="Pfam" id="PF02894"/>
    </source>
</evidence>
<keyword evidence="6" id="KW-1185">Reference proteome</keyword>
<sequence>MPTRKVVILGAGLMGEVHYRAWKALEAEGVEVVAVAKSDGRPRAWLQREQESRGGQVPRIVAGYGEAIALPGVDIVDICLPTPLHRDAIEAAAAAGKAVVCEKPLARSAAEAEAAVEAAARRGVPFMVAQVVRFFPDYRLAREAVVRGQLGVARSARCFRGGAVPAWNTWMRDESQSGGVIVDMLVHDIDYLRWIFGPVARVSAVKTSTGSSGEQHAAVLLRFENGAIAMAEGAWSFPPGAPFTTEAEIAGTQGLLQWSSHGAESVRSWRRPPRAGPAGSQAGEAAGAPGPEAETRLPASPLDPDPYTLELEHFLEHVTQGSPLDVTPEEALAAVRVAEAANRAALEGRPVEVHA</sequence>
<protein>
    <submittedName>
        <fullName evidence="5">Gfo/Idh/MocA family oxidoreductase</fullName>
    </submittedName>
</protein>
<dbReference type="InterPro" id="IPR004104">
    <property type="entry name" value="Gfo/Idh/MocA-like_OxRdtase_C"/>
</dbReference>
<evidence type="ECO:0000313" key="6">
    <source>
        <dbReference type="Proteomes" id="UP001332192"/>
    </source>
</evidence>